<dbReference type="InterPro" id="IPR004593">
    <property type="entry name" value="SbcD"/>
</dbReference>
<gene>
    <name evidence="4" type="primary">sbcD</name>
    <name evidence="6" type="ORF">SAMN04488058_105158</name>
</gene>
<dbReference type="NCBIfam" id="TIGR00619">
    <property type="entry name" value="sbcd"/>
    <property type="match status" value="1"/>
</dbReference>
<evidence type="ECO:0000256" key="4">
    <source>
        <dbReference type="RuleBase" id="RU363069"/>
    </source>
</evidence>
<organism evidence="6 7">
    <name type="scientific">Deinococcus reticulitermitis</name>
    <dbReference type="NCBI Taxonomy" id="856736"/>
    <lineage>
        <taxon>Bacteria</taxon>
        <taxon>Thermotogati</taxon>
        <taxon>Deinococcota</taxon>
        <taxon>Deinococci</taxon>
        <taxon>Deinococcales</taxon>
        <taxon>Deinococcaceae</taxon>
        <taxon>Deinococcus</taxon>
    </lineage>
</organism>
<evidence type="ECO:0000259" key="5">
    <source>
        <dbReference type="Pfam" id="PF00149"/>
    </source>
</evidence>
<dbReference type="InterPro" id="IPR004843">
    <property type="entry name" value="Calcineurin-like_PHP"/>
</dbReference>
<dbReference type="Gene3D" id="3.60.21.10">
    <property type="match status" value="1"/>
</dbReference>
<dbReference type="PANTHER" id="PTHR30337">
    <property type="entry name" value="COMPONENT OF ATP-DEPENDENT DSDNA EXONUCLEASE"/>
    <property type="match status" value="1"/>
</dbReference>
<feature type="domain" description="Calcineurin-like phosphoesterase" evidence="5">
    <location>
        <begin position="29"/>
        <end position="257"/>
    </location>
</feature>
<proteinExistence type="inferred from homology"/>
<evidence type="ECO:0000256" key="3">
    <source>
        <dbReference type="ARBA" id="ARBA00022839"/>
    </source>
</evidence>
<name>A0A1H6XEY2_9DEIO</name>
<keyword evidence="4" id="KW-0233">DNA recombination</keyword>
<protein>
    <recommendedName>
        <fullName evidence="4">Nuclease SbcCD subunit D</fullName>
    </recommendedName>
</protein>
<dbReference type="AlphaFoldDB" id="A0A1H6XEY2"/>
<dbReference type="GO" id="GO:0004519">
    <property type="term" value="F:endonuclease activity"/>
    <property type="evidence" value="ECO:0007669"/>
    <property type="project" value="UniProtKB-KW"/>
</dbReference>
<accession>A0A1H6XEY2</accession>
<dbReference type="GO" id="GO:0008408">
    <property type="term" value="F:3'-5' exonuclease activity"/>
    <property type="evidence" value="ECO:0007669"/>
    <property type="project" value="InterPro"/>
</dbReference>
<keyword evidence="2 4" id="KW-0378">Hydrolase</keyword>
<dbReference type="SUPFAM" id="SSF56300">
    <property type="entry name" value="Metallo-dependent phosphatases"/>
    <property type="match status" value="1"/>
</dbReference>
<keyword evidence="7" id="KW-1185">Reference proteome</keyword>
<dbReference type="PANTHER" id="PTHR30337:SF0">
    <property type="entry name" value="NUCLEASE SBCCD SUBUNIT D"/>
    <property type="match status" value="1"/>
</dbReference>
<comment type="function">
    <text evidence="4">SbcCD cleaves DNA hairpin structures. These structures can inhibit DNA replication and are intermediates in certain DNA recombination reactions. The complex acts as a 3'-&gt;5' double strand exonuclease that can open hairpins. It also has a 5' single-strand endonuclease activity.</text>
</comment>
<dbReference type="Proteomes" id="UP000199223">
    <property type="component" value="Unassembled WGS sequence"/>
</dbReference>
<dbReference type="InterPro" id="IPR041796">
    <property type="entry name" value="Mre11_N"/>
</dbReference>
<dbReference type="STRING" id="856736.SAMN04488058_105158"/>
<evidence type="ECO:0000313" key="6">
    <source>
        <dbReference type="EMBL" id="SEJ26676.1"/>
    </source>
</evidence>
<dbReference type="Pfam" id="PF00149">
    <property type="entry name" value="Metallophos"/>
    <property type="match status" value="1"/>
</dbReference>
<keyword evidence="1 4" id="KW-0540">Nuclease</keyword>
<reference evidence="7" key="1">
    <citation type="submission" date="2016-10" db="EMBL/GenBank/DDBJ databases">
        <authorList>
            <person name="Varghese N."/>
            <person name="Submissions S."/>
        </authorList>
    </citation>
    <scope>NUCLEOTIDE SEQUENCE [LARGE SCALE GENOMIC DNA]</scope>
    <source>
        <strain evidence="7">CGMCC 1.10218</strain>
    </source>
</reference>
<evidence type="ECO:0000256" key="1">
    <source>
        <dbReference type="ARBA" id="ARBA00022722"/>
    </source>
</evidence>
<keyword evidence="4" id="KW-0235">DNA replication</keyword>
<keyword evidence="4" id="KW-0255">Endonuclease</keyword>
<dbReference type="InterPro" id="IPR029052">
    <property type="entry name" value="Metallo-depent_PP-like"/>
</dbReference>
<dbReference type="CDD" id="cd00840">
    <property type="entry name" value="MPP_Mre11_N"/>
    <property type="match status" value="1"/>
</dbReference>
<dbReference type="GO" id="GO:0006260">
    <property type="term" value="P:DNA replication"/>
    <property type="evidence" value="ECO:0007669"/>
    <property type="project" value="UniProtKB-KW"/>
</dbReference>
<comment type="subunit">
    <text evidence="4">Heterodimer of SbcC and SbcD.</text>
</comment>
<evidence type="ECO:0000256" key="2">
    <source>
        <dbReference type="ARBA" id="ARBA00022801"/>
    </source>
</evidence>
<keyword evidence="3 4" id="KW-0269">Exonuclease</keyword>
<comment type="similarity">
    <text evidence="4">Belongs to the SbcD family.</text>
</comment>
<sequence length="420" mass="45463">MLRPWGFFGPEAAGPEYARTPLHAIFSVMRVLHTADFHAGRLLKGFDRTPEIHDALTEIAGLARTERADAVLVSGDLFDTGNPSAGAEASVFDFFLRLRDAGIPGIVIAGNHDSAARLDSVAGLLGWVGIQVVAQPGAEIRELVREVQTRSGERLRVGALPYLSERRLIKAVDLLGGDVGAQRQKYRENMGFFLRRLGEGFEPGAVNMLMCHTTMEGAIPSGSERTFQLDLTNAYTVSGLQLPPGAQYVALGHVHKPQTVSEAPLACYPGSVIQLDFGEAGEKKGVNLVEVQAGQPATVHFLPLASGRELRTVSAEVDNVEARLGAVKAQGFTGLLKVVVRAPAGTALPGLKDRVLRAAPNVLSVELDAPQEDLALPELRREGLSLTELFERYWRERRGELPDDVRAAFKEADLRAREQA</sequence>
<dbReference type="GO" id="GO:0006310">
    <property type="term" value="P:DNA recombination"/>
    <property type="evidence" value="ECO:0007669"/>
    <property type="project" value="UniProtKB-KW"/>
</dbReference>
<dbReference type="InterPro" id="IPR050535">
    <property type="entry name" value="DNA_Repair-Maintenance_Comp"/>
</dbReference>
<dbReference type="EMBL" id="FNZA01000005">
    <property type="protein sequence ID" value="SEJ26676.1"/>
    <property type="molecule type" value="Genomic_DNA"/>
</dbReference>
<evidence type="ECO:0000313" key="7">
    <source>
        <dbReference type="Proteomes" id="UP000199223"/>
    </source>
</evidence>